<dbReference type="Pfam" id="PF24883">
    <property type="entry name" value="NPHP3_N"/>
    <property type="match status" value="1"/>
</dbReference>
<evidence type="ECO:0000313" key="4">
    <source>
        <dbReference type="EMBL" id="EKM58423.1"/>
    </source>
</evidence>
<dbReference type="InterPro" id="IPR027417">
    <property type="entry name" value="P-loop_NTPase"/>
</dbReference>
<organism evidence="4 5">
    <name type="scientific">Phanerochaete carnosa (strain HHB-10118-sp)</name>
    <name type="common">White-rot fungus</name>
    <name type="synonym">Peniophora carnosa</name>
    <dbReference type="NCBI Taxonomy" id="650164"/>
    <lineage>
        <taxon>Eukaryota</taxon>
        <taxon>Fungi</taxon>
        <taxon>Dikarya</taxon>
        <taxon>Basidiomycota</taxon>
        <taxon>Agaricomycotina</taxon>
        <taxon>Agaricomycetes</taxon>
        <taxon>Polyporales</taxon>
        <taxon>Phanerochaetaceae</taxon>
        <taxon>Phanerochaete</taxon>
    </lineage>
</organism>
<evidence type="ECO:0000259" key="3">
    <source>
        <dbReference type="PROSITE" id="PS50837"/>
    </source>
</evidence>
<feature type="region of interest" description="Disordered" evidence="2">
    <location>
        <begin position="989"/>
        <end position="1154"/>
    </location>
</feature>
<proteinExistence type="predicted"/>
<gene>
    <name evidence="4" type="ORF">PHACADRAFT_207247</name>
</gene>
<dbReference type="Proteomes" id="UP000008370">
    <property type="component" value="Unassembled WGS sequence"/>
</dbReference>
<name>K5W3I4_PHACS</name>
<dbReference type="HOGENOM" id="CLU_004310_0_0_1"/>
<feature type="domain" description="NACHT" evidence="3">
    <location>
        <begin position="230"/>
        <end position="342"/>
    </location>
</feature>
<dbReference type="PROSITE" id="PS50837">
    <property type="entry name" value="NACHT"/>
    <property type="match status" value="1"/>
</dbReference>
<dbReference type="PANTHER" id="PTHR10039:SF17">
    <property type="entry name" value="FUNGAL STAND N-TERMINAL GOODBYE DOMAIN-CONTAINING PROTEIN-RELATED"/>
    <property type="match status" value="1"/>
</dbReference>
<dbReference type="GeneID" id="18912585"/>
<dbReference type="InterPro" id="IPR056884">
    <property type="entry name" value="NPHP3-like_N"/>
</dbReference>
<evidence type="ECO:0000256" key="1">
    <source>
        <dbReference type="ARBA" id="ARBA00022737"/>
    </source>
</evidence>
<dbReference type="KEGG" id="pco:PHACADRAFT_207247"/>
<evidence type="ECO:0000256" key="2">
    <source>
        <dbReference type="SAM" id="MobiDB-lite"/>
    </source>
</evidence>
<dbReference type="InterPro" id="IPR007111">
    <property type="entry name" value="NACHT_NTPase"/>
</dbReference>
<feature type="compositionally biased region" description="Acidic residues" evidence="2">
    <location>
        <begin position="1010"/>
        <end position="1025"/>
    </location>
</feature>
<dbReference type="Gene3D" id="3.40.50.300">
    <property type="entry name" value="P-loop containing nucleotide triphosphate hydrolases"/>
    <property type="match status" value="1"/>
</dbReference>
<dbReference type="RefSeq" id="XP_007393737.1">
    <property type="nucleotide sequence ID" value="XM_007393675.1"/>
</dbReference>
<dbReference type="STRING" id="650164.K5W3I4"/>
<dbReference type="EMBL" id="JH930470">
    <property type="protein sequence ID" value="EKM58423.1"/>
    <property type="molecule type" value="Genomic_DNA"/>
</dbReference>
<keyword evidence="5" id="KW-1185">Reference proteome</keyword>
<dbReference type="SUPFAM" id="SSF52540">
    <property type="entry name" value="P-loop containing nucleoside triphosphate hydrolases"/>
    <property type="match status" value="1"/>
</dbReference>
<sequence>MTVGPYNGTVQSKSFVQNALQQYLKDLDEKSKAKDFFTQFYDESKPLKPSEINRILQASVDERWTKPSTTRGVLSAVAVAQKELDGVANALTPLDPTPASSIVWSCIGALAAVVDRYYEIPDKIAEALDDLKDTLNRLPNYERLCLFEGSSDLEESLCQSYVDIFCFWNKVYEELRRSKATVRNFLGWRIPVPVGDRRLSSQSVEQQCCRWVFEHDVYQAWHKSEDPPPRALWVHGPPGSGKSVLCWSVVRSIEQEQPSVAVISHFFRFDQSYTTLEVLKSLAAQLWETWLSRHPSDSDLLDTLVHLVEDKTMDPFSQVLSILKALVQTFPVVYFFIDGVDEEVTKKTSARSDNEHHGPPKHALGVLDEIEKFIALNAEGHTALRLWVSSQDVPYTRQKFKAYSPFDIKHAVKAGVSCYLSRAISHLTVVPPERREAILHQLLDRAESNFLWAHLIVVELSKTSDVDEMDRVLREGRAENLDQYYGNFFKNLLSDGKASKYSDVFSLVTFARRPLRIGEIQEAVAILKSDGEELDSRKMPFPPKLFELFSPLIEVQDDHSVNTRTDSSSSRTTRDSDDIDLAKSCRLFHSTLFDFLRRHADLLCGDEASSSDEGGKESQTYTDFRVCPLRIADACLRYLSQAKYSQLLRRQTNGWVDRDGYPVSEQHFLTYSAKNWDKHLDLVRPDGEDFVFPSFVAFAGALAKIAIQYQGRVQEFLSSSNFQTCIQVQSLWIAGSFSPYRVRGDYAPGRVWVQRSLPRWLGMSKYGRDYHRFWWDWHLFLSCVNCDDLACPFRACMGEVDRCWWGSMGSSNFLSRSQSRYHSFRFSLADDDDSHDDDDDEEASAIRLDYQTALATRDGVQVLRLISASGGQLKFTLETWTYGADMSPTSPKSQSFQVDETSCNASLYAANGTNGTKSYRMCGSGGAPIASFSDDGQCLRIGTQLYLADDSNEYRIFASIVAQEEEYIEEIAGYEGVVAIASRRTASAAADEGCNPTQTNQAAYPQKDDSDSDSEWAETDDEDVSESSSVFDDKGYETWSECSSADAGPDSTEDESGSDYVHTPGDQSEADSDSSDSEVDNSDEEIHDDAQPTQDEDRDSVSSGGYADSDDGIDPSAFAFGQVRPYADKDLSRRKRRNGTKTSNGSTSPEEKQVSIRVFTSEGRLFNFRRKISSTLSNSPPVLHPIEPLLVWPIGGWDVLFADYEDNTYFVRELGATSSNASNLLMKCRFTEDGRYLRVAAFEGRQVQAQHPEEDAQTHVTMLVHSYRLCSQKPTRTPPTLVHTSRIDLGEFERSQLCPRLPCTLTWTNDHVYVTWSGLTLVVYRIPLFHQQARDVSNLDMEVRHPKETILLPASAKNRDVFFFPAEATPFAQVIIGGPVIREKVAVPSAGDLTTPLGCLLHPEDHLGGWLTAENAAKKSRYREAGQFNVPLEQFDPDVDCVLEPFLWQG</sequence>
<dbReference type="PANTHER" id="PTHR10039">
    <property type="entry name" value="AMELOGENIN"/>
    <property type="match status" value="1"/>
</dbReference>
<reference evidence="4 5" key="1">
    <citation type="journal article" date="2012" name="BMC Genomics">
        <title>Comparative genomics of the white-rot fungi, Phanerochaete carnosa and P. chrysosporium, to elucidate the genetic basis of the distinct wood types they colonize.</title>
        <authorList>
            <person name="Suzuki H."/>
            <person name="MacDonald J."/>
            <person name="Syed K."/>
            <person name="Salamov A."/>
            <person name="Hori C."/>
            <person name="Aerts A."/>
            <person name="Henrissat B."/>
            <person name="Wiebenga A."/>
            <person name="vanKuyk P.A."/>
            <person name="Barry K."/>
            <person name="Lindquist E."/>
            <person name="LaButti K."/>
            <person name="Lapidus A."/>
            <person name="Lucas S."/>
            <person name="Coutinho P."/>
            <person name="Gong Y."/>
            <person name="Samejima M."/>
            <person name="Mahadevan R."/>
            <person name="Abou-Zaid M."/>
            <person name="de Vries R.P."/>
            <person name="Igarashi K."/>
            <person name="Yadav J.S."/>
            <person name="Grigoriev I.V."/>
            <person name="Master E.R."/>
        </authorList>
    </citation>
    <scope>NUCLEOTIDE SEQUENCE [LARGE SCALE GENOMIC DNA]</scope>
    <source>
        <strain evidence="4 5">HHB-10118-sp</strain>
    </source>
</reference>
<accession>K5W3I4</accession>
<protein>
    <recommendedName>
        <fullName evidence="3">NACHT domain-containing protein</fullName>
    </recommendedName>
</protein>
<evidence type="ECO:0000313" key="5">
    <source>
        <dbReference type="Proteomes" id="UP000008370"/>
    </source>
</evidence>
<dbReference type="InParanoid" id="K5W3I4"/>
<dbReference type="OrthoDB" id="21416at2759"/>
<feature type="compositionally biased region" description="Acidic residues" evidence="2">
    <location>
        <begin position="1068"/>
        <end position="1087"/>
    </location>
</feature>
<keyword evidence="1" id="KW-0677">Repeat</keyword>